<keyword evidence="1" id="KW-0472">Membrane</keyword>
<dbReference type="RefSeq" id="WP_135470746.1">
    <property type="nucleotide sequence ID" value="NZ_CASCNC010000045.1"/>
</dbReference>
<comment type="caution">
    <text evidence="2">The sequence shown here is derived from an EMBL/GenBank/DDBJ whole genome shotgun (WGS) entry which is preliminary data.</text>
</comment>
<organism evidence="2 3">
    <name type="scientific">Duncaniella freteri</name>
    <dbReference type="NCBI Taxonomy" id="2530391"/>
    <lineage>
        <taxon>Bacteria</taxon>
        <taxon>Pseudomonadati</taxon>
        <taxon>Bacteroidota</taxon>
        <taxon>Bacteroidia</taxon>
        <taxon>Bacteroidales</taxon>
        <taxon>Muribaculaceae</taxon>
        <taxon>Duncaniella</taxon>
    </lineage>
</organism>
<keyword evidence="3" id="KW-1185">Reference proteome</keyword>
<dbReference type="AlphaFoldDB" id="A0A4Z0V7Z6"/>
<proteinExistence type="predicted"/>
<feature type="transmembrane region" description="Helical" evidence="1">
    <location>
        <begin position="36"/>
        <end position="54"/>
    </location>
</feature>
<feature type="transmembrane region" description="Helical" evidence="1">
    <location>
        <begin position="61"/>
        <end position="85"/>
    </location>
</feature>
<feature type="transmembrane region" description="Helical" evidence="1">
    <location>
        <begin position="130"/>
        <end position="150"/>
    </location>
</feature>
<sequence>MKDYLKCLLQLILSPRNGWEDIEKGDVSPSRLAVDGFLPLIAITAVSVFVRAMFLHHVEFLTLFIDMIITFVVYFISYFFGTFILSIFMEPMVDGEYDEEKCQTFTLYTLGLLALITIIFNCFPLPKIMLFFFALYIVLIQFRGTSYMRIRTESTGLFMILAVLGVLCPPYIFHFIFSILF</sequence>
<evidence type="ECO:0000313" key="2">
    <source>
        <dbReference type="EMBL" id="TGG39865.1"/>
    </source>
</evidence>
<gene>
    <name evidence="2" type="ORF">EZ315_03780</name>
</gene>
<protein>
    <submittedName>
        <fullName evidence="2">DUF1282 domain-containing protein</fullName>
    </submittedName>
</protein>
<feature type="transmembrane region" description="Helical" evidence="1">
    <location>
        <begin position="105"/>
        <end position="123"/>
    </location>
</feature>
<keyword evidence="1" id="KW-0812">Transmembrane</keyword>
<dbReference type="EMBL" id="SJSA01000001">
    <property type="protein sequence ID" value="TGG39865.1"/>
    <property type="molecule type" value="Genomic_DNA"/>
</dbReference>
<evidence type="ECO:0000256" key="1">
    <source>
        <dbReference type="SAM" id="Phobius"/>
    </source>
</evidence>
<evidence type="ECO:0000313" key="3">
    <source>
        <dbReference type="Proteomes" id="UP000297635"/>
    </source>
</evidence>
<keyword evidence="1" id="KW-1133">Transmembrane helix</keyword>
<dbReference type="GeneID" id="82148900"/>
<reference evidence="2 3" key="1">
    <citation type="submission" date="2019-02" db="EMBL/GenBank/DDBJ databases">
        <title>Isolation and identification of novel species under the genus Muribaculum.</title>
        <authorList>
            <person name="Miyake S."/>
            <person name="Ding Y."/>
            <person name="Low A."/>
            <person name="Soh M."/>
            <person name="Seedorf H."/>
        </authorList>
    </citation>
    <scope>NUCLEOTIDE SEQUENCE [LARGE SCALE GENOMIC DNA]</scope>
    <source>
        <strain evidence="2 3">TLL-A3</strain>
    </source>
</reference>
<dbReference type="Proteomes" id="UP000297635">
    <property type="component" value="Unassembled WGS sequence"/>
</dbReference>
<name>A0A4Z0V7Z6_9BACT</name>
<feature type="transmembrane region" description="Helical" evidence="1">
    <location>
        <begin position="156"/>
        <end position="180"/>
    </location>
</feature>
<accession>A0A4Z0V7Z6</accession>